<dbReference type="GO" id="GO:0005524">
    <property type="term" value="F:ATP binding"/>
    <property type="evidence" value="ECO:0007669"/>
    <property type="project" value="UniProtKB-UniRule"/>
</dbReference>
<evidence type="ECO:0000256" key="11">
    <source>
        <dbReference type="ARBA" id="ARBA00049375"/>
    </source>
</evidence>
<name>A0A6J4TX06_9BACT</name>
<dbReference type="AlphaFoldDB" id="A0A6J4TX06"/>
<evidence type="ECO:0000256" key="3">
    <source>
        <dbReference type="ARBA" id="ARBA00012078"/>
    </source>
</evidence>
<evidence type="ECO:0000313" key="16">
    <source>
        <dbReference type="EMBL" id="CAA9534654.1"/>
    </source>
</evidence>
<gene>
    <name evidence="12" type="primary">thrB</name>
    <name evidence="16" type="ORF">AVDCRST_MAG49-171</name>
</gene>
<dbReference type="GO" id="GO:0009088">
    <property type="term" value="P:threonine biosynthetic process"/>
    <property type="evidence" value="ECO:0007669"/>
    <property type="project" value="UniProtKB-UniRule"/>
</dbReference>
<dbReference type="Gene3D" id="3.30.230.10">
    <property type="match status" value="1"/>
</dbReference>
<dbReference type="HAMAP" id="MF_00384">
    <property type="entry name" value="Homoser_kinase"/>
    <property type="match status" value="1"/>
</dbReference>
<evidence type="ECO:0000256" key="10">
    <source>
        <dbReference type="ARBA" id="ARBA00022840"/>
    </source>
</evidence>
<comment type="function">
    <text evidence="12">Catalyzes the ATP-dependent phosphorylation of L-homoserine to L-homoserine phosphate.</text>
</comment>
<dbReference type="Pfam" id="PF08544">
    <property type="entry name" value="GHMP_kinases_C"/>
    <property type="match status" value="1"/>
</dbReference>
<dbReference type="SUPFAM" id="SSF54211">
    <property type="entry name" value="Ribosomal protein S5 domain 2-like"/>
    <property type="match status" value="1"/>
</dbReference>
<dbReference type="GO" id="GO:0005737">
    <property type="term" value="C:cytoplasm"/>
    <property type="evidence" value="ECO:0007669"/>
    <property type="project" value="UniProtKB-SubCell"/>
</dbReference>
<feature type="compositionally biased region" description="Gly residues" evidence="13">
    <location>
        <begin position="172"/>
        <end position="183"/>
    </location>
</feature>
<dbReference type="NCBIfam" id="TIGR00191">
    <property type="entry name" value="thrB"/>
    <property type="match status" value="1"/>
</dbReference>
<dbReference type="EMBL" id="CADCWG010000013">
    <property type="protein sequence ID" value="CAA9534654.1"/>
    <property type="molecule type" value="Genomic_DNA"/>
</dbReference>
<evidence type="ECO:0000256" key="4">
    <source>
        <dbReference type="ARBA" id="ARBA00017858"/>
    </source>
</evidence>
<evidence type="ECO:0000256" key="7">
    <source>
        <dbReference type="ARBA" id="ARBA00022697"/>
    </source>
</evidence>
<comment type="pathway">
    <text evidence="1 12">Amino-acid biosynthesis; L-threonine biosynthesis; L-threonine from L-aspartate: step 4/5.</text>
</comment>
<dbReference type="InterPro" id="IPR036554">
    <property type="entry name" value="GHMP_kinase_C_sf"/>
</dbReference>
<evidence type="ECO:0000256" key="6">
    <source>
        <dbReference type="ARBA" id="ARBA00022679"/>
    </source>
</evidence>
<comment type="similarity">
    <text evidence="2 12">Belongs to the GHMP kinase family. Homoserine kinase subfamily.</text>
</comment>
<dbReference type="PANTHER" id="PTHR20861">
    <property type="entry name" value="HOMOSERINE/4-DIPHOSPHOCYTIDYL-2-C-METHYL-D-ERYTHRITOL KINASE"/>
    <property type="match status" value="1"/>
</dbReference>
<evidence type="ECO:0000259" key="15">
    <source>
        <dbReference type="Pfam" id="PF08544"/>
    </source>
</evidence>
<dbReference type="GO" id="GO:0004413">
    <property type="term" value="F:homoserine kinase activity"/>
    <property type="evidence" value="ECO:0007669"/>
    <property type="project" value="UniProtKB-UniRule"/>
</dbReference>
<dbReference type="InterPro" id="IPR006203">
    <property type="entry name" value="GHMP_knse_ATP-bd_CS"/>
</dbReference>
<dbReference type="InterPro" id="IPR000870">
    <property type="entry name" value="Homoserine_kinase"/>
</dbReference>
<protein>
    <recommendedName>
        <fullName evidence="4 12">Homoserine kinase</fullName>
        <shortName evidence="12">HK</shortName>
        <shortName evidence="12">HSK</shortName>
        <ecNumber evidence="3 12">2.7.1.39</ecNumber>
    </recommendedName>
</protein>
<dbReference type="PROSITE" id="PS00627">
    <property type="entry name" value="GHMP_KINASES_ATP"/>
    <property type="match status" value="1"/>
</dbReference>
<accession>A0A6J4TX06</accession>
<evidence type="ECO:0000256" key="12">
    <source>
        <dbReference type="HAMAP-Rule" id="MF_00384"/>
    </source>
</evidence>
<evidence type="ECO:0000256" key="5">
    <source>
        <dbReference type="ARBA" id="ARBA00022605"/>
    </source>
</evidence>
<dbReference type="InterPro" id="IPR013750">
    <property type="entry name" value="GHMP_kinase_C_dom"/>
</dbReference>
<dbReference type="EC" id="2.7.1.39" evidence="3 12"/>
<sequence>MRIAVRAPASSANLGPGFDALGLALDLWNEVEVDTEGPPGRITIEGRDAALLRADASTGERENLVLTAMRTLAEAHGRALPPLALTLRNAVPVARGLGSSAAALVAGLLAADRLLGLDLADAVRYGHAWRMEGHGDNVGAAHYGGAVLAVPGVAEAVRLWPTAGAIHLTGGEPHGGLPAGGPANGRPSPNGSPHAVSAPAANAGATGPASSAGSASDGVSTHATAGPAVGQAAAATATESAATTTDAAATKAVVAAADGPLHGLTAVAFVPEITGATWAARAALPAHVPHPDAAHNVATASGLVVGLLSGDRALLAAGMHDRLHEPYRARLFPHLAPMAEAARAAGAVGACLSGAGPTVLALVTPAAAPAVRAALTRTAAVLRVPGEAILLAPIGRGAHVVGEPCRTRITADRSASVAPGPHRP</sequence>
<proteinExistence type="inferred from homology"/>
<keyword evidence="5 12" id="KW-0028">Amino-acid biosynthesis</keyword>
<dbReference type="PANTHER" id="PTHR20861:SF1">
    <property type="entry name" value="HOMOSERINE KINASE"/>
    <property type="match status" value="1"/>
</dbReference>
<dbReference type="SUPFAM" id="SSF55060">
    <property type="entry name" value="GHMP Kinase, C-terminal domain"/>
    <property type="match status" value="1"/>
</dbReference>
<dbReference type="InterPro" id="IPR006204">
    <property type="entry name" value="GHMP_kinase_N_dom"/>
</dbReference>
<evidence type="ECO:0000259" key="14">
    <source>
        <dbReference type="Pfam" id="PF00288"/>
    </source>
</evidence>
<evidence type="ECO:0000256" key="9">
    <source>
        <dbReference type="ARBA" id="ARBA00022777"/>
    </source>
</evidence>
<keyword evidence="6 12" id="KW-0808">Transferase</keyword>
<keyword evidence="12" id="KW-0963">Cytoplasm</keyword>
<feature type="region of interest" description="Disordered" evidence="13">
    <location>
        <begin position="170"/>
        <end position="224"/>
    </location>
</feature>
<feature type="domain" description="GHMP kinase C-terminal" evidence="15">
    <location>
        <begin position="305"/>
        <end position="378"/>
    </location>
</feature>
<comment type="catalytic activity">
    <reaction evidence="11 12">
        <text>L-homoserine + ATP = O-phospho-L-homoserine + ADP + H(+)</text>
        <dbReference type="Rhea" id="RHEA:13985"/>
        <dbReference type="ChEBI" id="CHEBI:15378"/>
        <dbReference type="ChEBI" id="CHEBI:30616"/>
        <dbReference type="ChEBI" id="CHEBI:57476"/>
        <dbReference type="ChEBI" id="CHEBI:57590"/>
        <dbReference type="ChEBI" id="CHEBI:456216"/>
        <dbReference type="EC" id="2.7.1.39"/>
    </reaction>
</comment>
<dbReference type="InterPro" id="IPR014721">
    <property type="entry name" value="Ribsml_uS5_D2-typ_fold_subgr"/>
</dbReference>
<organism evidence="16">
    <name type="scientific">uncultured Thermomicrobiales bacterium</name>
    <dbReference type="NCBI Taxonomy" id="1645740"/>
    <lineage>
        <taxon>Bacteria</taxon>
        <taxon>Pseudomonadati</taxon>
        <taxon>Thermomicrobiota</taxon>
        <taxon>Thermomicrobia</taxon>
        <taxon>Thermomicrobiales</taxon>
        <taxon>environmental samples</taxon>
    </lineage>
</organism>
<dbReference type="Gene3D" id="3.30.70.890">
    <property type="entry name" value="GHMP kinase, C-terminal domain"/>
    <property type="match status" value="1"/>
</dbReference>
<comment type="subcellular location">
    <subcellularLocation>
        <location evidence="12">Cytoplasm</location>
    </subcellularLocation>
</comment>
<feature type="binding site" evidence="12">
    <location>
        <begin position="92"/>
        <end position="102"/>
    </location>
    <ligand>
        <name>ATP</name>
        <dbReference type="ChEBI" id="CHEBI:30616"/>
    </ligand>
</feature>
<dbReference type="Pfam" id="PF00288">
    <property type="entry name" value="GHMP_kinases_N"/>
    <property type="match status" value="1"/>
</dbReference>
<keyword evidence="10 12" id="KW-0067">ATP-binding</keyword>
<evidence type="ECO:0000256" key="8">
    <source>
        <dbReference type="ARBA" id="ARBA00022741"/>
    </source>
</evidence>
<evidence type="ECO:0000256" key="1">
    <source>
        <dbReference type="ARBA" id="ARBA00005015"/>
    </source>
</evidence>
<feature type="compositionally biased region" description="Low complexity" evidence="13">
    <location>
        <begin position="184"/>
        <end position="216"/>
    </location>
</feature>
<evidence type="ECO:0000256" key="2">
    <source>
        <dbReference type="ARBA" id="ARBA00007370"/>
    </source>
</evidence>
<dbReference type="InterPro" id="IPR020568">
    <property type="entry name" value="Ribosomal_Su5_D2-typ_SF"/>
</dbReference>
<keyword evidence="7 12" id="KW-0791">Threonine biosynthesis</keyword>
<dbReference type="PRINTS" id="PR00958">
    <property type="entry name" value="HOMSERKINASE"/>
</dbReference>
<evidence type="ECO:0000256" key="13">
    <source>
        <dbReference type="SAM" id="MobiDB-lite"/>
    </source>
</evidence>
<keyword evidence="8 12" id="KW-0547">Nucleotide-binding</keyword>
<keyword evidence="9 12" id="KW-0418">Kinase</keyword>
<feature type="domain" description="GHMP kinase N-terminal" evidence="14">
    <location>
        <begin position="63"/>
        <end position="145"/>
    </location>
</feature>
<reference evidence="16" key="1">
    <citation type="submission" date="2020-02" db="EMBL/GenBank/DDBJ databases">
        <authorList>
            <person name="Meier V. D."/>
        </authorList>
    </citation>
    <scope>NUCLEOTIDE SEQUENCE</scope>
    <source>
        <strain evidence="16">AVDCRST_MAG49</strain>
    </source>
</reference>
<dbReference type="UniPathway" id="UPA00050">
    <property type="reaction ID" value="UER00064"/>
</dbReference>